<feature type="transmembrane region" description="Helical" evidence="18">
    <location>
        <begin position="49"/>
        <end position="68"/>
    </location>
</feature>
<evidence type="ECO:0000256" key="5">
    <source>
        <dbReference type="ARBA" id="ARBA00022960"/>
    </source>
</evidence>
<evidence type="ECO:0000256" key="8">
    <source>
        <dbReference type="ARBA" id="ARBA00023136"/>
    </source>
</evidence>
<dbReference type="EMBL" id="RCCB01000010">
    <property type="protein sequence ID" value="RLJ35047.1"/>
    <property type="molecule type" value="Genomic_DNA"/>
</dbReference>
<evidence type="ECO:0000313" key="20">
    <source>
        <dbReference type="EMBL" id="RLJ35047.1"/>
    </source>
</evidence>
<feature type="region of interest" description="Disordered" evidence="17">
    <location>
        <begin position="400"/>
        <end position="437"/>
    </location>
</feature>
<comment type="caution">
    <text evidence="20">The sequence shown here is derived from an EMBL/GenBank/DDBJ whole genome shotgun (WGS) entry which is preliminary data.</text>
</comment>
<evidence type="ECO:0000256" key="17">
    <source>
        <dbReference type="SAM" id="MobiDB-lite"/>
    </source>
</evidence>
<comment type="catalytic activity">
    <reaction evidence="15">
        <text>[GlcNAc-(1-&gt;4)-Mur2Ac(oyl-L-Ala-gamma-D-Glu-L-Lys-D-Ala-D-Ala)](n)-di-trans,octa-cis-undecaprenyl diphosphate + beta-D-GlcNAc-(1-&gt;4)-Mur2Ac(oyl-L-Ala-gamma-D-Glu-L-Lys-D-Ala-D-Ala)-di-trans,octa-cis-undecaprenyl diphosphate = [GlcNAc-(1-&gt;4)-Mur2Ac(oyl-L-Ala-gamma-D-Glu-L-Lys-D-Ala-D-Ala)](n+1)-di-trans,octa-cis-undecaprenyl diphosphate + di-trans,octa-cis-undecaprenyl diphosphate + H(+)</text>
        <dbReference type="Rhea" id="RHEA:23708"/>
        <dbReference type="Rhea" id="RHEA-COMP:9602"/>
        <dbReference type="Rhea" id="RHEA-COMP:9603"/>
        <dbReference type="ChEBI" id="CHEBI:15378"/>
        <dbReference type="ChEBI" id="CHEBI:58405"/>
        <dbReference type="ChEBI" id="CHEBI:60033"/>
        <dbReference type="ChEBI" id="CHEBI:78435"/>
        <dbReference type="EC" id="2.4.99.28"/>
    </reaction>
</comment>
<feature type="transmembrane region" description="Helical" evidence="18">
    <location>
        <begin position="153"/>
        <end position="185"/>
    </location>
</feature>
<dbReference type="Proteomes" id="UP000233767">
    <property type="component" value="Unassembled WGS sequence"/>
</dbReference>
<proteinExistence type="inferred from homology"/>
<dbReference type="GO" id="GO:0005886">
    <property type="term" value="C:plasma membrane"/>
    <property type="evidence" value="ECO:0007669"/>
    <property type="project" value="TreeGrafter"/>
</dbReference>
<dbReference type="PANTHER" id="PTHR30474">
    <property type="entry name" value="CELL CYCLE PROTEIN"/>
    <property type="match status" value="1"/>
</dbReference>
<feature type="transmembrane region" description="Helical" evidence="18">
    <location>
        <begin position="13"/>
        <end position="37"/>
    </location>
</feature>
<keyword evidence="20" id="KW-0131">Cell cycle</keyword>
<feature type="transmembrane region" description="Helical" evidence="18">
    <location>
        <begin position="319"/>
        <end position="340"/>
    </location>
</feature>
<feature type="transmembrane region" description="Helical" evidence="18">
    <location>
        <begin position="74"/>
        <end position="95"/>
    </location>
</feature>
<name>A0A497UYV8_9FLAO</name>
<dbReference type="EMBL" id="PJND01000007">
    <property type="protein sequence ID" value="PKW29452.1"/>
    <property type="molecule type" value="Genomic_DNA"/>
</dbReference>
<evidence type="ECO:0000256" key="10">
    <source>
        <dbReference type="ARBA" id="ARBA00033270"/>
    </source>
</evidence>
<dbReference type="AlphaFoldDB" id="A0A497UYV8"/>
<feature type="coiled-coil region" evidence="16">
    <location>
        <begin position="371"/>
        <end position="400"/>
    </location>
</feature>
<accession>A0A497UYV8</accession>
<protein>
    <recommendedName>
        <fullName evidence="12">Probable peptidoglycan glycosyltransferase FtsW</fullName>
        <ecNumber evidence="14">2.4.99.28</ecNumber>
    </recommendedName>
    <alternativeName>
        <fullName evidence="13">Cell division protein FtsW</fullName>
    </alternativeName>
    <alternativeName>
        <fullName evidence="10">Cell wall polymerase</fullName>
    </alternativeName>
    <alternativeName>
        <fullName evidence="9">Peptidoglycan polymerase</fullName>
    </alternativeName>
</protein>
<evidence type="ECO:0000256" key="2">
    <source>
        <dbReference type="ARBA" id="ARBA00022676"/>
    </source>
</evidence>
<keyword evidence="21" id="KW-1185">Reference proteome</keyword>
<dbReference type="Proteomes" id="UP000275027">
    <property type="component" value="Unassembled WGS sequence"/>
</dbReference>
<feature type="transmembrane region" description="Helical" evidence="18">
    <location>
        <begin position="287"/>
        <end position="307"/>
    </location>
</feature>
<evidence type="ECO:0000256" key="18">
    <source>
        <dbReference type="SAM" id="Phobius"/>
    </source>
</evidence>
<reference evidence="19 21" key="1">
    <citation type="submission" date="2017-12" db="EMBL/GenBank/DDBJ databases">
        <title>Genomic Encyclopedia of Type Strains, Phase III (KMG-III): the genomes of soil and plant-associated and newly described type strains.</title>
        <authorList>
            <person name="Whitman W."/>
        </authorList>
    </citation>
    <scope>NUCLEOTIDE SEQUENCE [LARGE SCALE GENOMIC DNA]</scope>
    <source>
        <strain evidence="19 21">IP-10</strain>
    </source>
</reference>
<dbReference type="GO" id="GO:0015648">
    <property type="term" value="F:lipid-linked peptidoglycan transporter activity"/>
    <property type="evidence" value="ECO:0007669"/>
    <property type="project" value="TreeGrafter"/>
</dbReference>
<evidence type="ECO:0000256" key="6">
    <source>
        <dbReference type="ARBA" id="ARBA00022984"/>
    </source>
</evidence>
<dbReference type="EC" id="2.4.99.28" evidence="14"/>
<evidence type="ECO:0000256" key="14">
    <source>
        <dbReference type="ARBA" id="ARBA00044770"/>
    </source>
</evidence>
<dbReference type="GO" id="GO:0008360">
    <property type="term" value="P:regulation of cell shape"/>
    <property type="evidence" value="ECO:0007669"/>
    <property type="project" value="UniProtKB-KW"/>
</dbReference>
<gene>
    <name evidence="19" type="ORF">B0G92_1088</name>
    <name evidence="20" type="ORF">CLV50_0416</name>
</gene>
<comment type="subcellular location">
    <subcellularLocation>
        <location evidence="1">Membrane</location>
        <topology evidence="1">Multi-pass membrane protein</topology>
    </subcellularLocation>
</comment>
<keyword evidence="5" id="KW-0133">Cell shape</keyword>
<keyword evidence="6" id="KW-0573">Peptidoglycan synthesis</keyword>
<feature type="transmembrane region" description="Helical" evidence="18">
    <location>
        <begin position="352"/>
        <end position="373"/>
    </location>
</feature>
<evidence type="ECO:0000256" key="3">
    <source>
        <dbReference type="ARBA" id="ARBA00022679"/>
    </source>
</evidence>
<keyword evidence="20" id="KW-0132">Cell division</keyword>
<dbReference type="InterPro" id="IPR001182">
    <property type="entry name" value="FtsW/RodA"/>
</dbReference>
<evidence type="ECO:0000256" key="13">
    <source>
        <dbReference type="ARBA" id="ARBA00041418"/>
    </source>
</evidence>
<keyword evidence="3" id="KW-0808">Transferase</keyword>
<feature type="transmembrane region" description="Helical" evidence="18">
    <location>
        <begin position="192"/>
        <end position="211"/>
    </location>
</feature>
<dbReference type="GO" id="GO:0032153">
    <property type="term" value="C:cell division site"/>
    <property type="evidence" value="ECO:0007669"/>
    <property type="project" value="TreeGrafter"/>
</dbReference>
<evidence type="ECO:0000313" key="19">
    <source>
        <dbReference type="EMBL" id="PKW29452.1"/>
    </source>
</evidence>
<dbReference type="GO" id="GO:0008955">
    <property type="term" value="F:peptidoglycan glycosyltransferase activity"/>
    <property type="evidence" value="ECO:0007669"/>
    <property type="project" value="UniProtKB-EC"/>
</dbReference>
<evidence type="ECO:0000313" key="21">
    <source>
        <dbReference type="Proteomes" id="UP000233767"/>
    </source>
</evidence>
<organism evidence="20 22">
    <name type="scientific">Flavobacterium lindanitolerans</name>
    <dbReference type="NCBI Taxonomy" id="428988"/>
    <lineage>
        <taxon>Bacteria</taxon>
        <taxon>Pseudomonadati</taxon>
        <taxon>Bacteroidota</taxon>
        <taxon>Flavobacteriia</taxon>
        <taxon>Flavobacteriales</taxon>
        <taxon>Flavobacteriaceae</taxon>
        <taxon>Flavobacterium</taxon>
    </lineage>
</organism>
<dbReference type="GO" id="GO:0009252">
    <property type="term" value="P:peptidoglycan biosynthetic process"/>
    <property type="evidence" value="ECO:0007669"/>
    <property type="project" value="UniProtKB-KW"/>
</dbReference>
<dbReference type="PANTHER" id="PTHR30474:SF2">
    <property type="entry name" value="PEPTIDOGLYCAN GLYCOSYLTRANSFERASE FTSW-RELATED"/>
    <property type="match status" value="1"/>
</dbReference>
<keyword evidence="4 18" id="KW-0812">Transmembrane</keyword>
<evidence type="ECO:0000256" key="16">
    <source>
        <dbReference type="SAM" id="Coils"/>
    </source>
</evidence>
<comment type="similarity">
    <text evidence="11">Belongs to the SEDS family. FtsW subfamily.</text>
</comment>
<dbReference type="Pfam" id="PF01098">
    <property type="entry name" value="FTSW_RODA_SPOVE"/>
    <property type="match status" value="1"/>
</dbReference>
<dbReference type="RefSeq" id="WP_101471344.1">
    <property type="nucleotide sequence ID" value="NZ_JAPJOL010000001.1"/>
</dbReference>
<keyword evidence="8 18" id="KW-0472">Membrane</keyword>
<sequence>MKEFINNLKGDKVIWAFIALLALISFMPVYSASSNLAYSANGSGNTMSFLIKHFAHVGIGFLIVYMVHKIPYHYFKAISMIALPIVGLLLLYTLLQGKTIGGANASRWIQIPFVGISFQTSTLASMVLMIYVARYLAKKREVEDTFKKSVIELWLPVFAIIMLILPANFSTAALIFSMVVMLVFVGKYPLKYLGLVIGAGIVGLTLFILLAKNFPDAFPNRVDTWVSRIENFTSDKPDEDNYQIEKAKIAIATGGIYGVGPGKSIQKNFLPQSSSDFIYAIIVEENGLLGALTVMFLYIMLFIRFLIASHKANTLFGKLLVVGLGFPIVFQALINMAVAVELLPVTGQTLPLISSGGSSIWMTCVSLGIILSVTKKDEEIAQENLERAQREEALQRLIEREMNGENNPDEDTAVENKEPQYAIEDVSDNPMKAVMGK</sequence>
<keyword evidence="7 18" id="KW-1133">Transmembrane helix</keyword>
<reference evidence="20 22" key="2">
    <citation type="submission" date="2018-10" db="EMBL/GenBank/DDBJ databases">
        <title>Genomic Encyclopedia of Archaeal and Bacterial Type Strains, Phase II (KMG-II): from individual species to whole genera.</title>
        <authorList>
            <person name="Goeker M."/>
        </authorList>
    </citation>
    <scope>NUCLEOTIDE SEQUENCE [LARGE SCALE GENOMIC DNA]</scope>
    <source>
        <strain evidence="20 22">DSM 21886</strain>
    </source>
</reference>
<evidence type="ECO:0000313" key="22">
    <source>
        <dbReference type="Proteomes" id="UP000275027"/>
    </source>
</evidence>
<dbReference type="GO" id="GO:0051301">
    <property type="term" value="P:cell division"/>
    <property type="evidence" value="ECO:0007669"/>
    <property type="project" value="UniProtKB-KW"/>
</dbReference>
<evidence type="ECO:0000256" key="4">
    <source>
        <dbReference type="ARBA" id="ARBA00022692"/>
    </source>
</evidence>
<keyword evidence="16" id="KW-0175">Coiled coil</keyword>
<evidence type="ECO:0000256" key="15">
    <source>
        <dbReference type="ARBA" id="ARBA00049902"/>
    </source>
</evidence>
<feature type="transmembrane region" description="Helical" evidence="18">
    <location>
        <begin position="107"/>
        <end position="133"/>
    </location>
</feature>
<evidence type="ECO:0000256" key="7">
    <source>
        <dbReference type="ARBA" id="ARBA00022989"/>
    </source>
</evidence>
<evidence type="ECO:0000256" key="12">
    <source>
        <dbReference type="ARBA" id="ARBA00041185"/>
    </source>
</evidence>
<evidence type="ECO:0000256" key="9">
    <source>
        <dbReference type="ARBA" id="ARBA00032370"/>
    </source>
</evidence>
<evidence type="ECO:0000256" key="1">
    <source>
        <dbReference type="ARBA" id="ARBA00004141"/>
    </source>
</evidence>
<evidence type="ECO:0000256" key="11">
    <source>
        <dbReference type="ARBA" id="ARBA00038053"/>
    </source>
</evidence>
<keyword evidence="2" id="KW-0328">Glycosyltransferase</keyword>